<dbReference type="Proteomes" id="UP000649739">
    <property type="component" value="Unassembled WGS sequence"/>
</dbReference>
<dbReference type="EMBL" id="BMQB01000001">
    <property type="protein sequence ID" value="GGJ78572.1"/>
    <property type="molecule type" value="Genomic_DNA"/>
</dbReference>
<comment type="caution">
    <text evidence="3">The sequence shown here is derived from an EMBL/GenBank/DDBJ whole genome shotgun (WGS) entry which is preliminary data.</text>
</comment>
<evidence type="ECO:0000259" key="2">
    <source>
        <dbReference type="Pfam" id="PF11181"/>
    </source>
</evidence>
<name>A0A8J3B0H6_9ACTN</name>
<dbReference type="RefSeq" id="WP_229783256.1">
    <property type="nucleotide sequence ID" value="NZ_BMQB01000001.1"/>
</dbReference>
<reference evidence="3" key="2">
    <citation type="submission" date="2020-09" db="EMBL/GenBank/DDBJ databases">
        <authorList>
            <person name="Sun Q."/>
            <person name="Ohkuma M."/>
        </authorList>
    </citation>
    <scope>NUCLEOTIDE SEQUENCE</scope>
    <source>
        <strain evidence="3">JCM 3090</strain>
    </source>
</reference>
<accession>A0A8J3B0H6</accession>
<keyword evidence="1" id="KW-0472">Membrane</keyword>
<feature type="transmembrane region" description="Helical" evidence="1">
    <location>
        <begin position="104"/>
        <end position="125"/>
    </location>
</feature>
<feature type="domain" description="General stress protein 17M-like" evidence="2">
    <location>
        <begin position="24"/>
        <end position="91"/>
    </location>
</feature>
<evidence type="ECO:0000313" key="4">
    <source>
        <dbReference type="Proteomes" id="UP000649739"/>
    </source>
</evidence>
<protein>
    <recommendedName>
        <fullName evidence="2">General stress protein 17M-like domain-containing protein</fullName>
    </recommendedName>
</protein>
<dbReference type="Pfam" id="PF11181">
    <property type="entry name" value="YflT"/>
    <property type="match status" value="1"/>
</dbReference>
<keyword evidence="1" id="KW-1133">Transmembrane helix</keyword>
<keyword evidence="1" id="KW-0812">Transmembrane</keyword>
<sequence>MVQPQYRTDPAATRPESATAGQVVVASYPSYADAERAVDHLSDSGFPVQQVAIVGRGLSTVEQVTGRLTTWGAAGGGALSGAVIGALFGWLFGVFAWIEPIISGLLLALYGALFGAVVGGLFGLAGHALTGGRRDFSSISGMRADSYDLLVDAPAALEASRLLDAATHP</sequence>
<feature type="transmembrane region" description="Helical" evidence="1">
    <location>
        <begin position="77"/>
        <end position="98"/>
    </location>
</feature>
<evidence type="ECO:0000256" key="1">
    <source>
        <dbReference type="SAM" id="Phobius"/>
    </source>
</evidence>
<gene>
    <name evidence="3" type="ORF">GCM10010123_05660</name>
</gene>
<dbReference type="AlphaFoldDB" id="A0A8J3B0H6"/>
<evidence type="ECO:0000313" key="3">
    <source>
        <dbReference type="EMBL" id="GGJ78572.1"/>
    </source>
</evidence>
<reference evidence="3" key="1">
    <citation type="journal article" date="2014" name="Int. J. Syst. Evol. Microbiol.">
        <title>Complete genome sequence of Corynebacterium casei LMG S-19264T (=DSM 44701T), isolated from a smear-ripened cheese.</title>
        <authorList>
            <consortium name="US DOE Joint Genome Institute (JGI-PGF)"/>
            <person name="Walter F."/>
            <person name="Albersmeier A."/>
            <person name="Kalinowski J."/>
            <person name="Ruckert C."/>
        </authorList>
    </citation>
    <scope>NUCLEOTIDE SEQUENCE</scope>
    <source>
        <strain evidence="3">JCM 3090</strain>
    </source>
</reference>
<organism evidence="3 4">
    <name type="scientific">Pilimelia anulata</name>
    <dbReference type="NCBI Taxonomy" id="53371"/>
    <lineage>
        <taxon>Bacteria</taxon>
        <taxon>Bacillati</taxon>
        <taxon>Actinomycetota</taxon>
        <taxon>Actinomycetes</taxon>
        <taxon>Micromonosporales</taxon>
        <taxon>Micromonosporaceae</taxon>
        <taxon>Pilimelia</taxon>
    </lineage>
</organism>
<dbReference type="InterPro" id="IPR025889">
    <property type="entry name" value="GSP17M-like_dom"/>
</dbReference>
<proteinExistence type="predicted"/>
<keyword evidence="4" id="KW-1185">Reference proteome</keyword>